<reference evidence="2" key="2">
    <citation type="submission" date="2010-05" db="EMBL/GenBank/DDBJ databases">
        <title>The Genome Sequence of Magnaporthe poae strain ATCC 64411.</title>
        <authorList>
            <consortium name="The Broad Institute Genome Sequencing Platform"/>
            <consortium name="Broad Institute Genome Sequencing Center for Infectious Disease"/>
            <person name="Ma L.-J."/>
            <person name="Dead R."/>
            <person name="Young S."/>
            <person name="Zeng Q."/>
            <person name="Koehrsen M."/>
            <person name="Alvarado L."/>
            <person name="Berlin A."/>
            <person name="Chapman S.B."/>
            <person name="Chen Z."/>
            <person name="Freedman E."/>
            <person name="Gellesch M."/>
            <person name="Goldberg J."/>
            <person name="Griggs A."/>
            <person name="Gujja S."/>
            <person name="Heilman E.R."/>
            <person name="Heiman D."/>
            <person name="Hepburn T."/>
            <person name="Howarth C."/>
            <person name="Jen D."/>
            <person name="Larson L."/>
            <person name="Mehta T."/>
            <person name="Neiman D."/>
            <person name="Pearson M."/>
            <person name="Roberts A."/>
            <person name="Saif S."/>
            <person name="Shea T."/>
            <person name="Shenoy N."/>
            <person name="Sisk P."/>
            <person name="Stolte C."/>
            <person name="Sykes S."/>
            <person name="Walk T."/>
            <person name="White J."/>
            <person name="Yandava C."/>
            <person name="Haas B."/>
            <person name="Nusbaum C."/>
            <person name="Birren B."/>
        </authorList>
    </citation>
    <scope>NUCLEOTIDE SEQUENCE</scope>
    <source>
        <strain evidence="2">ATCC 64411</strain>
    </source>
</reference>
<evidence type="ECO:0000313" key="4">
    <source>
        <dbReference type="Proteomes" id="UP000011715"/>
    </source>
</evidence>
<evidence type="ECO:0000313" key="3">
    <source>
        <dbReference type="EnsemblFungi" id="MAPG_10450T0"/>
    </source>
</evidence>
<dbReference type="EMBL" id="ADBL01002336">
    <property type="status" value="NOT_ANNOTATED_CDS"/>
    <property type="molecule type" value="Genomic_DNA"/>
</dbReference>
<evidence type="ECO:0000256" key="1">
    <source>
        <dbReference type="SAM" id="MobiDB-lite"/>
    </source>
</evidence>
<feature type="compositionally biased region" description="Polar residues" evidence="1">
    <location>
        <begin position="96"/>
        <end position="109"/>
    </location>
</feature>
<reference evidence="3" key="4">
    <citation type="journal article" date="2015" name="G3 (Bethesda)">
        <title>Genome sequences of three phytopathogenic species of the Magnaporthaceae family of fungi.</title>
        <authorList>
            <person name="Okagaki L.H."/>
            <person name="Nunes C.C."/>
            <person name="Sailsbery J."/>
            <person name="Clay B."/>
            <person name="Brown D."/>
            <person name="John T."/>
            <person name="Oh Y."/>
            <person name="Young N."/>
            <person name="Fitzgerald M."/>
            <person name="Haas B.J."/>
            <person name="Zeng Q."/>
            <person name="Young S."/>
            <person name="Adiconis X."/>
            <person name="Fan L."/>
            <person name="Levin J.Z."/>
            <person name="Mitchell T.K."/>
            <person name="Okubara P.A."/>
            <person name="Farman M.L."/>
            <person name="Kohn L.M."/>
            <person name="Birren B."/>
            <person name="Ma L.-J."/>
            <person name="Dean R.A."/>
        </authorList>
    </citation>
    <scope>NUCLEOTIDE SEQUENCE</scope>
    <source>
        <strain evidence="3">ATCC 64411 / 73-15</strain>
    </source>
</reference>
<keyword evidence="4" id="KW-1185">Reference proteome</keyword>
<protein>
    <submittedName>
        <fullName evidence="2 3">Uncharacterized protein</fullName>
    </submittedName>
</protein>
<dbReference type="Proteomes" id="UP000011715">
    <property type="component" value="Unassembled WGS sequence"/>
</dbReference>
<dbReference type="VEuPathDB" id="FungiDB:MAPG_10450"/>
<feature type="region of interest" description="Disordered" evidence="1">
    <location>
        <begin position="89"/>
        <end position="109"/>
    </location>
</feature>
<gene>
    <name evidence="2" type="ORF">MAPG_10450</name>
</gene>
<dbReference type="EnsemblFungi" id="MAPG_10450T0">
    <property type="protein sequence ID" value="MAPG_10450T0"/>
    <property type="gene ID" value="MAPG_10450"/>
</dbReference>
<sequence>MFLGASVVDEHSACPCLETDQRMAIASGDQNHQVLDGPSLLGSAMFSFSGSLSQSSASRQVPGPESLPCFEDWRFPRRKLPPPWRDLRIPPFEHTLPNQKGKQAASTRSNMPCYRLQQRAGFGTHHLGRGNLLVWLQYYGQIPVQGVPVGARRQRAQPYRAPQSATHTARLMLGSST</sequence>
<dbReference type="EMBL" id="GL876975">
    <property type="protein sequence ID" value="KLU90598.1"/>
    <property type="molecule type" value="Genomic_DNA"/>
</dbReference>
<proteinExistence type="predicted"/>
<reference evidence="4" key="1">
    <citation type="submission" date="2010-05" db="EMBL/GenBank/DDBJ databases">
        <title>The genome sequence of Magnaporthe poae strain ATCC 64411.</title>
        <authorList>
            <person name="Ma L.-J."/>
            <person name="Dead R."/>
            <person name="Young S."/>
            <person name="Zeng Q."/>
            <person name="Koehrsen M."/>
            <person name="Alvarado L."/>
            <person name="Berlin A."/>
            <person name="Chapman S.B."/>
            <person name="Chen Z."/>
            <person name="Freedman E."/>
            <person name="Gellesch M."/>
            <person name="Goldberg J."/>
            <person name="Griggs A."/>
            <person name="Gujja S."/>
            <person name="Heilman E.R."/>
            <person name="Heiman D."/>
            <person name="Hepburn T."/>
            <person name="Howarth C."/>
            <person name="Jen D."/>
            <person name="Larson L."/>
            <person name="Mehta T."/>
            <person name="Neiman D."/>
            <person name="Pearson M."/>
            <person name="Roberts A."/>
            <person name="Saif S."/>
            <person name="Shea T."/>
            <person name="Shenoy N."/>
            <person name="Sisk P."/>
            <person name="Stolte C."/>
            <person name="Sykes S."/>
            <person name="Walk T."/>
            <person name="White J."/>
            <person name="Yandava C."/>
            <person name="Haas B."/>
            <person name="Nusbaum C."/>
            <person name="Birren B."/>
        </authorList>
    </citation>
    <scope>NUCLEOTIDE SEQUENCE [LARGE SCALE GENOMIC DNA]</scope>
    <source>
        <strain evidence="4">ATCC 64411 / 73-15</strain>
    </source>
</reference>
<evidence type="ECO:0000313" key="2">
    <source>
        <dbReference type="EMBL" id="KLU90598.1"/>
    </source>
</evidence>
<organism evidence="3 4">
    <name type="scientific">Magnaporthiopsis poae (strain ATCC 64411 / 73-15)</name>
    <name type="common">Kentucky bluegrass fungus</name>
    <name type="synonym">Magnaporthe poae</name>
    <dbReference type="NCBI Taxonomy" id="644358"/>
    <lineage>
        <taxon>Eukaryota</taxon>
        <taxon>Fungi</taxon>
        <taxon>Dikarya</taxon>
        <taxon>Ascomycota</taxon>
        <taxon>Pezizomycotina</taxon>
        <taxon>Sordariomycetes</taxon>
        <taxon>Sordariomycetidae</taxon>
        <taxon>Magnaporthales</taxon>
        <taxon>Magnaporthaceae</taxon>
        <taxon>Magnaporthiopsis</taxon>
    </lineage>
</organism>
<reference evidence="3" key="5">
    <citation type="submission" date="2015-06" db="UniProtKB">
        <authorList>
            <consortium name="EnsemblFungi"/>
        </authorList>
    </citation>
    <scope>IDENTIFICATION</scope>
    <source>
        <strain evidence="3">ATCC 64411</strain>
    </source>
</reference>
<reference evidence="2" key="3">
    <citation type="submission" date="2011-03" db="EMBL/GenBank/DDBJ databases">
        <title>Annotation of Magnaporthe poae ATCC 64411.</title>
        <authorList>
            <person name="Ma L.-J."/>
            <person name="Dead R."/>
            <person name="Young S.K."/>
            <person name="Zeng Q."/>
            <person name="Gargeya S."/>
            <person name="Fitzgerald M."/>
            <person name="Haas B."/>
            <person name="Abouelleil A."/>
            <person name="Alvarado L."/>
            <person name="Arachchi H.M."/>
            <person name="Berlin A."/>
            <person name="Brown A."/>
            <person name="Chapman S.B."/>
            <person name="Chen Z."/>
            <person name="Dunbar C."/>
            <person name="Freedman E."/>
            <person name="Gearin G."/>
            <person name="Gellesch M."/>
            <person name="Goldberg J."/>
            <person name="Griggs A."/>
            <person name="Gujja S."/>
            <person name="Heiman D."/>
            <person name="Howarth C."/>
            <person name="Larson L."/>
            <person name="Lui A."/>
            <person name="MacDonald P.J.P."/>
            <person name="Mehta T."/>
            <person name="Montmayeur A."/>
            <person name="Murphy C."/>
            <person name="Neiman D."/>
            <person name="Pearson M."/>
            <person name="Priest M."/>
            <person name="Roberts A."/>
            <person name="Saif S."/>
            <person name="Shea T."/>
            <person name="Shenoy N."/>
            <person name="Sisk P."/>
            <person name="Stolte C."/>
            <person name="Sykes S."/>
            <person name="Yandava C."/>
            <person name="Wortman J."/>
            <person name="Nusbaum C."/>
            <person name="Birren B."/>
        </authorList>
    </citation>
    <scope>NUCLEOTIDE SEQUENCE</scope>
    <source>
        <strain evidence="2">ATCC 64411</strain>
    </source>
</reference>
<dbReference type="AlphaFoldDB" id="A0A0C4ECL9"/>
<accession>A0A0C4ECL9</accession>
<name>A0A0C4ECL9_MAGP6</name>